<evidence type="ECO:0000256" key="2">
    <source>
        <dbReference type="ARBA" id="ARBA00023125"/>
    </source>
</evidence>
<accession>A0ABN3ENR7</accession>
<dbReference type="PROSITE" id="PS51898">
    <property type="entry name" value="TYR_RECOMBINASE"/>
    <property type="match status" value="1"/>
</dbReference>
<dbReference type="PROSITE" id="PS51900">
    <property type="entry name" value="CB"/>
    <property type="match status" value="1"/>
</dbReference>
<dbReference type="RefSeq" id="WP_344639221.1">
    <property type="nucleotide sequence ID" value="NZ_BAAATR010000029.1"/>
</dbReference>
<gene>
    <name evidence="7" type="ORF">GCM10010430_55320</name>
</gene>
<evidence type="ECO:0000313" key="8">
    <source>
        <dbReference type="Proteomes" id="UP001500305"/>
    </source>
</evidence>
<evidence type="ECO:0000259" key="6">
    <source>
        <dbReference type="PROSITE" id="PS51900"/>
    </source>
</evidence>
<organism evidence="7 8">
    <name type="scientific">Kitasatospora cystarginea</name>
    <dbReference type="NCBI Taxonomy" id="58350"/>
    <lineage>
        <taxon>Bacteria</taxon>
        <taxon>Bacillati</taxon>
        <taxon>Actinomycetota</taxon>
        <taxon>Actinomycetes</taxon>
        <taxon>Kitasatosporales</taxon>
        <taxon>Streptomycetaceae</taxon>
        <taxon>Kitasatospora</taxon>
    </lineage>
</organism>
<dbReference type="PANTHER" id="PTHR30349:SF64">
    <property type="entry name" value="PROPHAGE INTEGRASE INTD-RELATED"/>
    <property type="match status" value="1"/>
</dbReference>
<dbReference type="SUPFAM" id="SSF56349">
    <property type="entry name" value="DNA breaking-rejoining enzymes"/>
    <property type="match status" value="1"/>
</dbReference>
<reference evidence="7 8" key="1">
    <citation type="journal article" date="2019" name="Int. J. Syst. Evol. Microbiol.">
        <title>The Global Catalogue of Microorganisms (GCM) 10K type strain sequencing project: providing services to taxonomists for standard genome sequencing and annotation.</title>
        <authorList>
            <consortium name="The Broad Institute Genomics Platform"/>
            <consortium name="The Broad Institute Genome Sequencing Center for Infectious Disease"/>
            <person name="Wu L."/>
            <person name="Ma J."/>
        </authorList>
    </citation>
    <scope>NUCLEOTIDE SEQUENCE [LARGE SCALE GENOMIC DNA]</scope>
    <source>
        <strain evidence="7 8">JCM 7356</strain>
    </source>
</reference>
<comment type="similarity">
    <text evidence="1">Belongs to the 'phage' integrase family.</text>
</comment>
<dbReference type="PANTHER" id="PTHR30349">
    <property type="entry name" value="PHAGE INTEGRASE-RELATED"/>
    <property type="match status" value="1"/>
</dbReference>
<sequence length="384" mass="42882">MANNSGRRRRWGSVRKLPSGRFQARYPGPDGLLRNAEETFATKGDAEAWLVETEADIRREEWRDPNAGAVNFLLYATAWIDERDLAPLTEQLYRRNLRLHLAPAFGELDLKEITAPQVRAWRAALRKTGKKTTAAKCYRQLKSIMETAVDDDLIRRNPCRVKGGGKEDAAERPHATIEQVLQLADLMGPRWQLMVFIAAFMALRPEEQAELRRGDVDLGKKVVWVRRAAPELTTGERALGDPKSKAGKRAVGIPSEIVPEFEHHLACYAQDGDDGLLFVGERGAPFRRSTFGRKWRKARAKIGMDDLHFYDLRHTGNVLAASTGASLKDLMAHMGHASVRAALIYQHATAEQQTKISNGISAAVVDIRTRRRTPSGSTGEAREA</sequence>
<evidence type="ECO:0000256" key="1">
    <source>
        <dbReference type="ARBA" id="ARBA00008857"/>
    </source>
</evidence>
<dbReference type="Pfam" id="PF00589">
    <property type="entry name" value="Phage_integrase"/>
    <property type="match status" value="1"/>
</dbReference>
<dbReference type="InterPro" id="IPR011010">
    <property type="entry name" value="DNA_brk_join_enz"/>
</dbReference>
<evidence type="ECO:0000256" key="4">
    <source>
        <dbReference type="PROSITE-ProRule" id="PRU01248"/>
    </source>
</evidence>
<feature type="domain" description="Tyr recombinase" evidence="5">
    <location>
        <begin position="170"/>
        <end position="358"/>
    </location>
</feature>
<dbReference type="InterPro" id="IPR058717">
    <property type="entry name" value="Phage_L5_Integrase_N"/>
</dbReference>
<keyword evidence="8" id="KW-1185">Reference proteome</keyword>
<evidence type="ECO:0000256" key="3">
    <source>
        <dbReference type="ARBA" id="ARBA00023172"/>
    </source>
</evidence>
<name>A0ABN3ENR7_9ACTN</name>
<dbReference type="InterPro" id="IPR053876">
    <property type="entry name" value="Phage_int_M"/>
</dbReference>
<feature type="domain" description="Core-binding (CB)" evidence="6">
    <location>
        <begin position="70"/>
        <end position="149"/>
    </location>
</feature>
<comment type="caution">
    <text evidence="7">The sequence shown here is derived from an EMBL/GenBank/DDBJ whole genome shotgun (WGS) entry which is preliminary data.</text>
</comment>
<evidence type="ECO:0000259" key="5">
    <source>
        <dbReference type="PROSITE" id="PS51898"/>
    </source>
</evidence>
<keyword evidence="2 4" id="KW-0238">DNA-binding</keyword>
<protein>
    <submittedName>
        <fullName evidence="7">Site-specific integrase</fullName>
    </submittedName>
</protein>
<keyword evidence="3" id="KW-0233">DNA recombination</keyword>
<dbReference type="Gene3D" id="1.10.150.130">
    <property type="match status" value="1"/>
</dbReference>
<dbReference type="InterPro" id="IPR002104">
    <property type="entry name" value="Integrase_catalytic"/>
</dbReference>
<dbReference type="InterPro" id="IPR050090">
    <property type="entry name" value="Tyrosine_recombinase_XerCD"/>
</dbReference>
<dbReference type="Pfam" id="PF22022">
    <property type="entry name" value="Phage_int_M"/>
    <property type="match status" value="1"/>
</dbReference>
<dbReference type="CDD" id="cd01189">
    <property type="entry name" value="INT_ICEBs1_C_like"/>
    <property type="match status" value="1"/>
</dbReference>
<dbReference type="InterPro" id="IPR010998">
    <property type="entry name" value="Integrase_recombinase_N"/>
</dbReference>
<evidence type="ECO:0000313" key="7">
    <source>
        <dbReference type="EMBL" id="GAA2263681.1"/>
    </source>
</evidence>
<dbReference type="EMBL" id="BAAATR010000029">
    <property type="protein sequence ID" value="GAA2263681.1"/>
    <property type="molecule type" value="Genomic_DNA"/>
</dbReference>
<dbReference type="Gene3D" id="1.10.443.10">
    <property type="entry name" value="Intergrase catalytic core"/>
    <property type="match status" value="1"/>
</dbReference>
<dbReference type="Proteomes" id="UP001500305">
    <property type="component" value="Unassembled WGS sequence"/>
</dbReference>
<proteinExistence type="inferred from homology"/>
<dbReference type="InterPro" id="IPR013762">
    <property type="entry name" value="Integrase-like_cat_sf"/>
</dbReference>
<dbReference type="InterPro" id="IPR044068">
    <property type="entry name" value="CB"/>
</dbReference>
<dbReference type="Pfam" id="PF26003">
    <property type="entry name" value="Integrase_N_phage"/>
    <property type="match status" value="1"/>
</dbReference>